<dbReference type="GO" id="GO:0030170">
    <property type="term" value="F:pyridoxal phosphate binding"/>
    <property type="evidence" value="ECO:0007669"/>
    <property type="project" value="InterPro"/>
</dbReference>
<evidence type="ECO:0000313" key="9">
    <source>
        <dbReference type="Proteomes" id="UP000053105"/>
    </source>
</evidence>
<protein>
    <submittedName>
        <fullName evidence="8">Cysteine sulfinic acid decarboxylase</fullName>
    </submittedName>
</protein>
<evidence type="ECO:0000256" key="1">
    <source>
        <dbReference type="ARBA" id="ARBA00001933"/>
    </source>
</evidence>
<proteinExistence type="inferred from homology"/>
<dbReference type="PANTHER" id="PTHR45677:SF12">
    <property type="entry name" value="BLACK, ISOFORM A"/>
    <property type="match status" value="1"/>
</dbReference>
<gene>
    <name evidence="8" type="ORF">WN51_07985</name>
</gene>
<reference evidence="8 9" key="1">
    <citation type="submission" date="2015-07" db="EMBL/GenBank/DDBJ databases">
        <title>The genome of Melipona quadrifasciata.</title>
        <authorList>
            <person name="Pan H."/>
            <person name="Kapheim K."/>
        </authorList>
    </citation>
    <scope>NUCLEOTIDE SEQUENCE [LARGE SCALE GENOMIC DNA]</scope>
    <source>
        <strain evidence="8">0111107301</strain>
        <tissue evidence="8">Whole body</tissue>
    </source>
</reference>
<evidence type="ECO:0000256" key="2">
    <source>
        <dbReference type="ARBA" id="ARBA00009533"/>
    </source>
</evidence>
<dbReference type="InterPro" id="IPR002129">
    <property type="entry name" value="PyrdxlP-dep_de-COase"/>
</dbReference>
<dbReference type="GO" id="GO:0019752">
    <property type="term" value="P:carboxylic acid metabolic process"/>
    <property type="evidence" value="ECO:0007669"/>
    <property type="project" value="InterPro"/>
</dbReference>
<keyword evidence="4 6" id="KW-0663">Pyridoxal phosphate</keyword>
<organism evidence="8 9">
    <name type="scientific">Melipona quadrifasciata</name>
    <dbReference type="NCBI Taxonomy" id="166423"/>
    <lineage>
        <taxon>Eukaryota</taxon>
        <taxon>Metazoa</taxon>
        <taxon>Ecdysozoa</taxon>
        <taxon>Arthropoda</taxon>
        <taxon>Hexapoda</taxon>
        <taxon>Insecta</taxon>
        <taxon>Pterygota</taxon>
        <taxon>Neoptera</taxon>
        <taxon>Endopterygota</taxon>
        <taxon>Hymenoptera</taxon>
        <taxon>Apocrita</taxon>
        <taxon>Aculeata</taxon>
        <taxon>Apoidea</taxon>
        <taxon>Anthophila</taxon>
        <taxon>Apidae</taxon>
        <taxon>Melipona</taxon>
    </lineage>
</organism>
<evidence type="ECO:0000256" key="5">
    <source>
        <dbReference type="ARBA" id="ARBA00023239"/>
    </source>
</evidence>
<dbReference type="Proteomes" id="UP000053105">
    <property type="component" value="Unassembled WGS sequence"/>
</dbReference>
<dbReference type="PANTHER" id="PTHR45677">
    <property type="entry name" value="GLUTAMATE DECARBOXYLASE-RELATED"/>
    <property type="match status" value="1"/>
</dbReference>
<name>A0A0M8ZMW8_9HYME</name>
<keyword evidence="9" id="KW-1185">Reference proteome</keyword>
<dbReference type="InterPro" id="IPR015424">
    <property type="entry name" value="PyrdxlP-dep_Trfase"/>
</dbReference>
<dbReference type="Pfam" id="PF00282">
    <property type="entry name" value="Pyridoxal_deC"/>
    <property type="match status" value="1"/>
</dbReference>
<dbReference type="CDD" id="cd06450">
    <property type="entry name" value="DOPA_deC_like"/>
    <property type="match status" value="1"/>
</dbReference>
<feature type="modified residue" description="N6-(pyridoxal phosphate)lysine" evidence="6">
    <location>
        <position position="308"/>
    </location>
</feature>
<evidence type="ECO:0000256" key="7">
    <source>
        <dbReference type="RuleBase" id="RU000382"/>
    </source>
</evidence>
<keyword evidence="3" id="KW-0210">Decarboxylase</keyword>
<evidence type="ECO:0000313" key="8">
    <source>
        <dbReference type="EMBL" id="KOX67485.1"/>
    </source>
</evidence>
<sequence>REAFILMSDWRSVPCVERHKKFLENLIAILIDCTFESVSRENPVLRWREPGHLQDIINFNLQEGPRTQDSLLEIATKVFKYSVKTGHPYFMNQLFSGLDPYGLAGQWLTDVLNCSLYTYEVAPVLTLMESTVITKLLNMFYKEENGANIGDGLFCPGGSFANGTAINLARFWFRKRVQSNKTIPSTNLVLFTSEDAHYSVSKWGNVCDIEIVLVKTDECGRMDINDLKVNILEEQKKGNYPFCISATAGTTVLGAFDLLIEIADICQEFDMWLHVDAAWGGGLIFSKKHSVLLRGIQRADSILFNPHKLLAVPQQCSLLLTKHKNIFKEAHSKQAPYLFQKDKFYSRDLDVGDKYLQCGRRPDVLKFWFMWQAKGTSGFEKHVDHLMRFSTLFKEEVEKRDGFELVTEPCFINVCFWFVPPSLRVQNTLYDYKKRLNEVAPKLKEKMTKRGSLMINYQPLHEKPNFFRFVTQNSGVDMQDILYVFDELENLGESM</sequence>
<evidence type="ECO:0000256" key="3">
    <source>
        <dbReference type="ARBA" id="ARBA00022793"/>
    </source>
</evidence>
<dbReference type="Gene3D" id="3.90.1150.170">
    <property type="match status" value="1"/>
</dbReference>
<dbReference type="SUPFAM" id="SSF53383">
    <property type="entry name" value="PLP-dependent transferases"/>
    <property type="match status" value="1"/>
</dbReference>
<evidence type="ECO:0000256" key="6">
    <source>
        <dbReference type="PIRSR" id="PIRSR602129-50"/>
    </source>
</evidence>
<dbReference type="GO" id="GO:0016831">
    <property type="term" value="F:carboxy-lyase activity"/>
    <property type="evidence" value="ECO:0007669"/>
    <property type="project" value="UniProtKB-KW"/>
</dbReference>
<dbReference type="AlphaFoldDB" id="A0A0M8ZMW8"/>
<keyword evidence="5 7" id="KW-0456">Lyase</keyword>
<comment type="cofactor">
    <cofactor evidence="1 6 7">
        <name>pyridoxal 5'-phosphate</name>
        <dbReference type="ChEBI" id="CHEBI:597326"/>
    </cofactor>
</comment>
<dbReference type="EMBL" id="KQ436043">
    <property type="protein sequence ID" value="KOX67485.1"/>
    <property type="molecule type" value="Genomic_DNA"/>
</dbReference>
<evidence type="ECO:0000256" key="4">
    <source>
        <dbReference type="ARBA" id="ARBA00022898"/>
    </source>
</evidence>
<dbReference type="InterPro" id="IPR015421">
    <property type="entry name" value="PyrdxlP-dep_Trfase_major"/>
</dbReference>
<comment type="similarity">
    <text evidence="2 7">Belongs to the group II decarboxylase family.</text>
</comment>
<accession>A0A0M8ZMW8</accession>
<dbReference type="OrthoDB" id="392571at2759"/>
<dbReference type="STRING" id="166423.A0A0M8ZMW8"/>
<dbReference type="Gene3D" id="3.40.640.10">
    <property type="entry name" value="Type I PLP-dependent aspartate aminotransferase-like (Major domain)"/>
    <property type="match status" value="1"/>
</dbReference>
<feature type="non-terminal residue" evidence="8">
    <location>
        <position position="1"/>
    </location>
</feature>
<dbReference type="GO" id="GO:0005737">
    <property type="term" value="C:cytoplasm"/>
    <property type="evidence" value="ECO:0007669"/>
    <property type="project" value="TreeGrafter"/>
</dbReference>